<dbReference type="PANTHER" id="PTHR11533">
    <property type="entry name" value="PROTEASE M1 ZINC METALLOPROTEASE"/>
    <property type="match status" value="1"/>
</dbReference>
<proteinExistence type="inferred from homology"/>
<evidence type="ECO:0000313" key="4">
    <source>
        <dbReference type="Proteomes" id="UP000053660"/>
    </source>
</evidence>
<dbReference type="GO" id="GO:0042277">
    <property type="term" value="F:peptide binding"/>
    <property type="evidence" value="ECO:0007669"/>
    <property type="project" value="TreeGrafter"/>
</dbReference>
<evidence type="ECO:0000259" key="2">
    <source>
        <dbReference type="Pfam" id="PF11838"/>
    </source>
</evidence>
<dbReference type="Pfam" id="PF11838">
    <property type="entry name" value="ERAP1_C"/>
    <property type="match status" value="1"/>
</dbReference>
<dbReference type="GO" id="GO:0043171">
    <property type="term" value="P:peptide catabolic process"/>
    <property type="evidence" value="ECO:0007669"/>
    <property type="project" value="TreeGrafter"/>
</dbReference>
<gene>
    <name evidence="3" type="ORF">OESDEN_08020</name>
</gene>
<dbReference type="Gene3D" id="1.25.50.20">
    <property type="match status" value="1"/>
</dbReference>
<reference evidence="3 4" key="1">
    <citation type="submission" date="2014-03" db="EMBL/GenBank/DDBJ databases">
        <title>Draft genome of the hookworm Oesophagostomum dentatum.</title>
        <authorList>
            <person name="Mitreva M."/>
        </authorList>
    </citation>
    <scope>NUCLEOTIDE SEQUENCE [LARGE SCALE GENOMIC DNA]</scope>
    <source>
        <strain evidence="3 4">OD-Hann</strain>
    </source>
</reference>
<dbReference type="GO" id="GO:0008270">
    <property type="term" value="F:zinc ion binding"/>
    <property type="evidence" value="ECO:0007669"/>
    <property type="project" value="TreeGrafter"/>
</dbReference>
<sequence>MACRLRQRDCIKQAQLRYSEWAAKKRRPSPELLGIVLNEGVRQGGTAAWERVYAAYLEAKNPTEKYQLVRALASATEQPLISRLLRLCLDGSSLRPNMVPSVLSELTKNEAAKALTWRFFRVNYKDFVRVYVWSHS</sequence>
<evidence type="ECO:0000313" key="3">
    <source>
        <dbReference type="EMBL" id="KHJ92100.1"/>
    </source>
</evidence>
<accession>A0A0B1T9S1</accession>
<dbReference type="InterPro" id="IPR050344">
    <property type="entry name" value="Peptidase_M1_aminopeptidases"/>
</dbReference>
<organism evidence="3 4">
    <name type="scientific">Oesophagostomum dentatum</name>
    <name type="common">Nodular worm</name>
    <dbReference type="NCBI Taxonomy" id="61180"/>
    <lineage>
        <taxon>Eukaryota</taxon>
        <taxon>Metazoa</taxon>
        <taxon>Ecdysozoa</taxon>
        <taxon>Nematoda</taxon>
        <taxon>Chromadorea</taxon>
        <taxon>Rhabditida</taxon>
        <taxon>Rhabditina</taxon>
        <taxon>Rhabditomorpha</taxon>
        <taxon>Strongyloidea</taxon>
        <taxon>Strongylidae</taxon>
        <taxon>Oesophagostomum</taxon>
    </lineage>
</organism>
<dbReference type="GO" id="GO:0005615">
    <property type="term" value="C:extracellular space"/>
    <property type="evidence" value="ECO:0007669"/>
    <property type="project" value="TreeGrafter"/>
</dbReference>
<dbReference type="GO" id="GO:0006508">
    <property type="term" value="P:proteolysis"/>
    <property type="evidence" value="ECO:0007669"/>
    <property type="project" value="TreeGrafter"/>
</dbReference>
<evidence type="ECO:0000256" key="1">
    <source>
        <dbReference type="ARBA" id="ARBA00010136"/>
    </source>
</evidence>
<dbReference type="InterPro" id="IPR024571">
    <property type="entry name" value="ERAP1-like_C_dom"/>
</dbReference>
<name>A0A0B1T9S1_OESDE</name>
<feature type="domain" description="ERAP1-like C-terminal" evidence="2">
    <location>
        <begin position="2"/>
        <end position="131"/>
    </location>
</feature>
<dbReference type="OrthoDB" id="5853017at2759"/>
<dbReference type="GO" id="GO:0005737">
    <property type="term" value="C:cytoplasm"/>
    <property type="evidence" value="ECO:0007669"/>
    <property type="project" value="TreeGrafter"/>
</dbReference>
<dbReference type="GO" id="GO:0070006">
    <property type="term" value="F:metalloaminopeptidase activity"/>
    <property type="evidence" value="ECO:0007669"/>
    <property type="project" value="TreeGrafter"/>
</dbReference>
<keyword evidence="4" id="KW-1185">Reference proteome</keyword>
<dbReference type="PANTHER" id="PTHR11533:SF299">
    <property type="entry name" value="AMINOPEPTIDASE"/>
    <property type="match status" value="1"/>
</dbReference>
<dbReference type="GO" id="GO:0016020">
    <property type="term" value="C:membrane"/>
    <property type="evidence" value="ECO:0007669"/>
    <property type="project" value="TreeGrafter"/>
</dbReference>
<dbReference type="AlphaFoldDB" id="A0A0B1T9S1"/>
<comment type="similarity">
    <text evidence="1">Belongs to the peptidase M1 family.</text>
</comment>
<dbReference type="Proteomes" id="UP000053660">
    <property type="component" value="Unassembled WGS sequence"/>
</dbReference>
<protein>
    <recommendedName>
        <fullName evidence="2">ERAP1-like C-terminal domain-containing protein</fullName>
    </recommendedName>
</protein>
<dbReference type="EMBL" id="KN551563">
    <property type="protein sequence ID" value="KHJ92100.1"/>
    <property type="molecule type" value="Genomic_DNA"/>
</dbReference>